<dbReference type="PROSITE" id="PS50977">
    <property type="entry name" value="HTH_TETR_2"/>
    <property type="match status" value="1"/>
</dbReference>
<dbReference type="PRINTS" id="PR00455">
    <property type="entry name" value="HTHTETR"/>
</dbReference>
<name>A0ABP7U6X3_9BACT</name>
<protein>
    <submittedName>
        <fullName evidence="6">TetR/AcrR family transcriptional regulator</fullName>
    </submittedName>
</protein>
<keyword evidence="7" id="KW-1185">Reference proteome</keyword>
<dbReference type="Pfam" id="PF00440">
    <property type="entry name" value="TetR_N"/>
    <property type="match status" value="1"/>
</dbReference>
<gene>
    <name evidence="6" type="ORF">GCM10022409_22530</name>
</gene>
<dbReference type="SUPFAM" id="SSF48498">
    <property type="entry name" value="Tetracyclin repressor-like, C-terminal domain"/>
    <property type="match status" value="1"/>
</dbReference>
<reference evidence="7" key="1">
    <citation type="journal article" date="2019" name="Int. J. Syst. Evol. Microbiol.">
        <title>The Global Catalogue of Microorganisms (GCM) 10K type strain sequencing project: providing services to taxonomists for standard genome sequencing and annotation.</title>
        <authorList>
            <consortium name="The Broad Institute Genomics Platform"/>
            <consortium name="The Broad Institute Genome Sequencing Center for Infectious Disease"/>
            <person name="Wu L."/>
            <person name="Ma J."/>
        </authorList>
    </citation>
    <scope>NUCLEOTIDE SEQUENCE [LARGE SCALE GENOMIC DNA]</scope>
    <source>
        <strain evidence="7">JCM 17225</strain>
    </source>
</reference>
<feature type="DNA-binding region" description="H-T-H motif" evidence="4">
    <location>
        <begin position="24"/>
        <end position="43"/>
    </location>
</feature>
<dbReference type="Gene3D" id="1.10.10.60">
    <property type="entry name" value="Homeodomain-like"/>
    <property type="match status" value="1"/>
</dbReference>
<keyword evidence="3" id="KW-0804">Transcription</keyword>
<dbReference type="PANTHER" id="PTHR47506:SF1">
    <property type="entry name" value="HTH-TYPE TRANSCRIPTIONAL REGULATOR YJDC"/>
    <property type="match status" value="1"/>
</dbReference>
<evidence type="ECO:0000313" key="6">
    <source>
        <dbReference type="EMBL" id="GAA4037095.1"/>
    </source>
</evidence>
<dbReference type="InterPro" id="IPR001647">
    <property type="entry name" value="HTH_TetR"/>
</dbReference>
<evidence type="ECO:0000256" key="2">
    <source>
        <dbReference type="ARBA" id="ARBA00023125"/>
    </source>
</evidence>
<accession>A0ABP7U6X3</accession>
<dbReference type="Proteomes" id="UP001501469">
    <property type="component" value="Unassembled WGS sequence"/>
</dbReference>
<dbReference type="EMBL" id="BAABDK010000017">
    <property type="protein sequence ID" value="GAA4037095.1"/>
    <property type="molecule type" value="Genomic_DNA"/>
</dbReference>
<sequence length="204" mass="23848">MEIKDRILNHAQSLFMRNGIKSVSMDDIAADLAMSKKTLYKWFENKDQIVQATMTRHLEGTQLDCNAMIDTATSAIDELFRMLEWVKQEFSNVHPSIFYDLQKFHPTTWQLWMVHKNQFILSQIVQNLQRGIAEGLFRADLDIDVIARLRLAQIEMQFDPQVYPHRAFANERVSVALLEHFMLGVATLKGHKLINEYRHVTDEE</sequence>
<comment type="caution">
    <text evidence="6">The sequence shown here is derived from an EMBL/GenBank/DDBJ whole genome shotgun (WGS) entry which is preliminary data.</text>
</comment>
<dbReference type="PANTHER" id="PTHR47506">
    <property type="entry name" value="TRANSCRIPTIONAL REGULATORY PROTEIN"/>
    <property type="match status" value="1"/>
</dbReference>
<evidence type="ECO:0000256" key="1">
    <source>
        <dbReference type="ARBA" id="ARBA00023015"/>
    </source>
</evidence>
<keyword evidence="2 4" id="KW-0238">DNA-binding</keyword>
<keyword evidence="1" id="KW-0805">Transcription regulation</keyword>
<dbReference type="InterPro" id="IPR009057">
    <property type="entry name" value="Homeodomain-like_sf"/>
</dbReference>
<organism evidence="6 7">
    <name type="scientific">Hymenobacter glaciei</name>
    <dbReference type="NCBI Taxonomy" id="877209"/>
    <lineage>
        <taxon>Bacteria</taxon>
        <taxon>Pseudomonadati</taxon>
        <taxon>Bacteroidota</taxon>
        <taxon>Cytophagia</taxon>
        <taxon>Cytophagales</taxon>
        <taxon>Hymenobacteraceae</taxon>
        <taxon>Hymenobacter</taxon>
    </lineage>
</organism>
<evidence type="ECO:0000256" key="3">
    <source>
        <dbReference type="ARBA" id="ARBA00023163"/>
    </source>
</evidence>
<feature type="domain" description="HTH tetR-type" evidence="5">
    <location>
        <begin position="1"/>
        <end position="61"/>
    </location>
</feature>
<dbReference type="SUPFAM" id="SSF46689">
    <property type="entry name" value="Homeodomain-like"/>
    <property type="match status" value="1"/>
</dbReference>
<dbReference type="InterPro" id="IPR036271">
    <property type="entry name" value="Tet_transcr_reg_TetR-rel_C_sf"/>
</dbReference>
<proteinExistence type="predicted"/>
<dbReference type="Gene3D" id="1.10.357.10">
    <property type="entry name" value="Tetracycline Repressor, domain 2"/>
    <property type="match status" value="1"/>
</dbReference>
<evidence type="ECO:0000259" key="5">
    <source>
        <dbReference type="PROSITE" id="PS50977"/>
    </source>
</evidence>
<dbReference type="RefSeq" id="WP_345054256.1">
    <property type="nucleotide sequence ID" value="NZ_BAABDK010000017.1"/>
</dbReference>
<evidence type="ECO:0000313" key="7">
    <source>
        <dbReference type="Proteomes" id="UP001501469"/>
    </source>
</evidence>
<evidence type="ECO:0000256" key="4">
    <source>
        <dbReference type="PROSITE-ProRule" id="PRU00335"/>
    </source>
</evidence>